<protein>
    <submittedName>
        <fullName evidence="9">Putative acyl-CoA dehydrogenase</fullName>
    </submittedName>
</protein>
<dbReference type="InterPro" id="IPR009075">
    <property type="entry name" value="AcylCo_DH/oxidase_C"/>
</dbReference>
<gene>
    <name evidence="9" type="ORF">SAMN05444169_7520</name>
</gene>
<dbReference type="PANTHER" id="PTHR42707:SF3">
    <property type="entry name" value="ACYL-COA DEHYDROGENASE AIDB-RELATED"/>
    <property type="match status" value="1"/>
</dbReference>
<dbReference type="GO" id="GO:0003995">
    <property type="term" value="F:acyl-CoA dehydrogenase activity"/>
    <property type="evidence" value="ECO:0007669"/>
    <property type="project" value="InterPro"/>
</dbReference>
<feature type="domain" description="Acyl-CoA dehydrogenase/oxidase C-terminal" evidence="6">
    <location>
        <begin position="289"/>
        <end position="444"/>
    </location>
</feature>
<dbReference type="PANTHER" id="PTHR42707">
    <property type="entry name" value="ACYL-COA DEHYDROGENASE"/>
    <property type="match status" value="1"/>
</dbReference>
<evidence type="ECO:0000256" key="1">
    <source>
        <dbReference type="ARBA" id="ARBA00001974"/>
    </source>
</evidence>
<dbReference type="InterPro" id="IPR006089">
    <property type="entry name" value="Acyl-CoA_DH_CS"/>
</dbReference>
<keyword evidence="5" id="KW-0560">Oxidoreductase</keyword>
<evidence type="ECO:0000259" key="7">
    <source>
        <dbReference type="Pfam" id="PF02770"/>
    </source>
</evidence>
<evidence type="ECO:0000313" key="9">
    <source>
        <dbReference type="EMBL" id="SHH44895.1"/>
    </source>
</evidence>
<dbReference type="Gene3D" id="2.40.110.20">
    <property type="match status" value="1"/>
</dbReference>
<evidence type="ECO:0000313" key="10">
    <source>
        <dbReference type="Proteomes" id="UP000190675"/>
    </source>
</evidence>
<name>A0A1M5T2C9_9BRAD</name>
<evidence type="ECO:0000259" key="6">
    <source>
        <dbReference type="Pfam" id="PF00441"/>
    </source>
</evidence>
<sequence>MTQATFATHEVFNQSPPFEDVDLFAVDRPLMESVTANGGAHAQKELSEFGQHWGSAAMAERGRIANENTPKLRTFDSRGNRRDEVEFHPAYHEVMARSAYAGIHNSTWTVDGKPAGNAAEVVRAAKFYMASQVETGHLCPITMTRASVAALAAQPDLLTKLMSVISTRAYDPSFAPWWTKRGMTLGMGMTEKQGGTDVRSNMTRAERDGDAYRITGHKWFMSAPMCDAFLVLAQADKGLTCFFMPRFRPDGSINAIQFQRLKDKLGNRSNASSEVEFVGAYGVRVGDEGKGIRTIIQMVQLTRQDCAIASAGLMRSGLAHALHHSRHRSVFQKHLADQPLMQAVLSDMALHAEASIALVMRLCRSFDQAPHDQNEAAYMRLLTPAIKYWVCKSAPGFLYEAMECLGGNGYVEEGILARHYRESPVNAIWEGSGNVMCLDVLRALSREVEAASAVLQQLAGETSGLSGAGDVVTFIGKAFRRPDSERVARLAVEKLALLAAAAALNKVSPHHAELFARTRLAQNHGSMYGAVDVASSDIRTLLGRTLP</sequence>
<dbReference type="Pfam" id="PF18158">
    <property type="entry name" value="AidB_N"/>
    <property type="match status" value="1"/>
</dbReference>
<dbReference type="OrthoDB" id="9771038at2"/>
<feature type="domain" description="Adaptive response protein AidB N-terminal" evidence="8">
    <location>
        <begin position="13"/>
        <end position="172"/>
    </location>
</feature>
<dbReference type="AlphaFoldDB" id="A0A1M5T2C9"/>
<keyword evidence="3 5" id="KW-0285">Flavoprotein</keyword>
<dbReference type="PROSITE" id="PS00073">
    <property type="entry name" value="ACYL_COA_DH_2"/>
    <property type="match status" value="1"/>
</dbReference>
<dbReference type="InterPro" id="IPR036250">
    <property type="entry name" value="AcylCo_DH-like_C"/>
</dbReference>
<evidence type="ECO:0000256" key="2">
    <source>
        <dbReference type="ARBA" id="ARBA00009347"/>
    </source>
</evidence>
<reference evidence="9 10" key="1">
    <citation type="submission" date="2016-11" db="EMBL/GenBank/DDBJ databases">
        <authorList>
            <person name="Jaros S."/>
            <person name="Januszkiewicz K."/>
            <person name="Wedrychowicz H."/>
        </authorList>
    </citation>
    <scope>NUCLEOTIDE SEQUENCE [LARGE SCALE GENOMIC DNA]</scope>
    <source>
        <strain evidence="9 10">GAS242</strain>
    </source>
</reference>
<accession>A0A1M5T2C9</accession>
<proteinExistence type="inferred from homology"/>
<keyword evidence="4 5" id="KW-0274">FAD</keyword>
<evidence type="ECO:0000256" key="4">
    <source>
        <dbReference type="ARBA" id="ARBA00022827"/>
    </source>
</evidence>
<dbReference type="Proteomes" id="UP000190675">
    <property type="component" value="Chromosome I"/>
</dbReference>
<evidence type="ECO:0000256" key="3">
    <source>
        <dbReference type="ARBA" id="ARBA00022630"/>
    </source>
</evidence>
<evidence type="ECO:0000256" key="5">
    <source>
        <dbReference type="RuleBase" id="RU362125"/>
    </source>
</evidence>
<dbReference type="RefSeq" id="WP_079570671.1">
    <property type="nucleotide sequence ID" value="NZ_LT670818.1"/>
</dbReference>
<comment type="similarity">
    <text evidence="2 5">Belongs to the acyl-CoA dehydrogenase family.</text>
</comment>
<dbReference type="Gene3D" id="6.10.250.600">
    <property type="match status" value="1"/>
</dbReference>
<dbReference type="SUPFAM" id="SSF56645">
    <property type="entry name" value="Acyl-CoA dehydrogenase NM domain-like"/>
    <property type="match status" value="1"/>
</dbReference>
<organism evidence="9 10">
    <name type="scientific">Bradyrhizobium erythrophlei</name>
    <dbReference type="NCBI Taxonomy" id="1437360"/>
    <lineage>
        <taxon>Bacteria</taxon>
        <taxon>Pseudomonadati</taxon>
        <taxon>Pseudomonadota</taxon>
        <taxon>Alphaproteobacteria</taxon>
        <taxon>Hyphomicrobiales</taxon>
        <taxon>Nitrobacteraceae</taxon>
        <taxon>Bradyrhizobium</taxon>
    </lineage>
</organism>
<feature type="domain" description="Acyl-CoA oxidase/dehydrogenase middle" evidence="7">
    <location>
        <begin position="187"/>
        <end position="277"/>
    </location>
</feature>
<evidence type="ECO:0000259" key="8">
    <source>
        <dbReference type="Pfam" id="PF18158"/>
    </source>
</evidence>
<dbReference type="SUPFAM" id="SSF47203">
    <property type="entry name" value="Acyl-CoA dehydrogenase C-terminal domain-like"/>
    <property type="match status" value="1"/>
</dbReference>
<dbReference type="EMBL" id="LT670818">
    <property type="protein sequence ID" value="SHH44895.1"/>
    <property type="molecule type" value="Genomic_DNA"/>
</dbReference>
<comment type="cofactor">
    <cofactor evidence="1 5">
        <name>FAD</name>
        <dbReference type="ChEBI" id="CHEBI:57692"/>
    </cofactor>
</comment>
<dbReference type="InterPro" id="IPR041504">
    <property type="entry name" value="AidB_N"/>
</dbReference>
<dbReference type="InterPro" id="IPR009100">
    <property type="entry name" value="AcylCoA_DH/oxidase_NM_dom_sf"/>
</dbReference>
<dbReference type="InterPro" id="IPR006091">
    <property type="entry name" value="Acyl-CoA_Oxase/DH_mid-dom"/>
</dbReference>
<dbReference type="PROSITE" id="PS00072">
    <property type="entry name" value="ACYL_COA_DH_1"/>
    <property type="match status" value="1"/>
</dbReference>
<dbReference type="Pfam" id="PF02770">
    <property type="entry name" value="Acyl-CoA_dh_M"/>
    <property type="match status" value="1"/>
</dbReference>
<dbReference type="Pfam" id="PF00441">
    <property type="entry name" value="Acyl-CoA_dh_1"/>
    <property type="match status" value="1"/>
</dbReference>
<dbReference type="Gene3D" id="1.20.140.10">
    <property type="entry name" value="Butyryl-CoA Dehydrogenase, subunit A, domain 3"/>
    <property type="match status" value="1"/>
</dbReference>
<dbReference type="InterPro" id="IPR052904">
    <property type="entry name" value="Acyl-CoA_dehydrogenase-like"/>
</dbReference>